<dbReference type="EMBL" id="CAWUPB010001160">
    <property type="protein sequence ID" value="CAK7341045.1"/>
    <property type="molecule type" value="Genomic_DNA"/>
</dbReference>
<evidence type="ECO:0000313" key="1">
    <source>
        <dbReference type="EMBL" id="CAK7341045.1"/>
    </source>
</evidence>
<comment type="caution">
    <text evidence="1">The sequence shown here is derived from an EMBL/GenBank/DDBJ whole genome shotgun (WGS) entry which is preliminary data.</text>
</comment>
<gene>
    <name evidence="1" type="ORF">DCAF_LOCUS16086</name>
</gene>
<organism evidence="1 2">
    <name type="scientific">Dovyalis caffra</name>
    <dbReference type="NCBI Taxonomy" id="77055"/>
    <lineage>
        <taxon>Eukaryota</taxon>
        <taxon>Viridiplantae</taxon>
        <taxon>Streptophyta</taxon>
        <taxon>Embryophyta</taxon>
        <taxon>Tracheophyta</taxon>
        <taxon>Spermatophyta</taxon>
        <taxon>Magnoliopsida</taxon>
        <taxon>eudicotyledons</taxon>
        <taxon>Gunneridae</taxon>
        <taxon>Pentapetalae</taxon>
        <taxon>rosids</taxon>
        <taxon>fabids</taxon>
        <taxon>Malpighiales</taxon>
        <taxon>Salicaceae</taxon>
        <taxon>Flacourtieae</taxon>
        <taxon>Dovyalis</taxon>
    </lineage>
</organism>
<keyword evidence="2" id="KW-1185">Reference proteome</keyword>
<dbReference type="Proteomes" id="UP001314170">
    <property type="component" value="Unassembled WGS sequence"/>
</dbReference>
<accession>A0AAV1RWD9</accession>
<protein>
    <submittedName>
        <fullName evidence="1">Uncharacterized protein</fullName>
    </submittedName>
</protein>
<reference evidence="1 2" key="1">
    <citation type="submission" date="2024-01" db="EMBL/GenBank/DDBJ databases">
        <authorList>
            <person name="Waweru B."/>
        </authorList>
    </citation>
    <scope>NUCLEOTIDE SEQUENCE [LARGE SCALE GENOMIC DNA]</scope>
</reference>
<name>A0AAV1RWD9_9ROSI</name>
<evidence type="ECO:0000313" key="2">
    <source>
        <dbReference type="Proteomes" id="UP001314170"/>
    </source>
</evidence>
<proteinExistence type="predicted"/>
<dbReference type="AlphaFoldDB" id="A0AAV1RWD9"/>
<sequence length="53" mass="6373">MRERIAKYSPELTQRLGVLTKKLKKNHWSRSRWGRAYDKELVPQFMLQSPAKD</sequence>